<dbReference type="STRING" id="1630136.AS592_06995"/>
<evidence type="ECO:0000256" key="8">
    <source>
        <dbReference type="SAM" id="Coils"/>
    </source>
</evidence>
<gene>
    <name evidence="10" type="ORF">AS592_06995</name>
</gene>
<keyword evidence="11" id="KW-1185">Reference proteome</keyword>
<dbReference type="RefSeq" id="WP_067330856.1">
    <property type="nucleotide sequence ID" value="NZ_LNKT01000023.1"/>
</dbReference>
<dbReference type="OrthoDB" id="9803814at2"/>
<dbReference type="GO" id="GO:0016471">
    <property type="term" value="C:vacuolar proton-transporting V-type ATPase complex"/>
    <property type="evidence" value="ECO:0007669"/>
    <property type="project" value="TreeGrafter"/>
</dbReference>
<dbReference type="InterPro" id="IPR002490">
    <property type="entry name" value="V-ATPase_116kDa_su"/>
</dbReference>
<dbReference type="PANTHER" id="PTHR11629">
    <property type="entry name" value="VACUOLAR PROTON ATPASES"/>
    <property type="match status" value="1"/>
</dbReference>
<dbReference type="Gene3D" id="1.20.1460.20">
    <property type="match status" value="1"/>
</dbReference>
<evidence type="ECO:0000313" key="11">
    <source>
        <dbReference type="Proteomes" id="UP000075359"/>
    </source>
</evidence>
<evidence type="ECO:0000313" key="10">
    <source>
        <dbReference type="EMBL" id="KYJ86543.1"/>
    </source>
</evidence>
<dbReference type="Gene3D" id="3.30.70.2170">
    <property type="match status" value="1"/>
</dbReference>
<dbReference type="GO" id="GO:0046961">
    <property type="term" value="F:proton-transporting ATPase activity, rotational mechanism"/>
    <property type="evidence" value="ECO:0007669"/>
    <property type="project" value="InterPro"/>
</dbReference>
<comment type="similarity">
    <text evidence="2">Belongs to the V-ATPase 116 kDa subunit family.</text>
</comment>
<evidence type="ECO:0000256" key="9">
    <source>
        <dbReference type="SAM" id="Phobius"/>
    </source>
</evidence>
<feature type="transmembrane region" description="Helical" evidence="9">
    <location>
        <begin position="512"/>
        <end position="538"/>
    </location>
</feature>
<dbReference type="EMBL" id="LNKT01000023">
    <property type="protein sequence ID" value="KYJ86543.1"/>
    <property type="molecule type" value="Genomic_DNA"/>
</dbReference>
<dbReference type="Proteomes" id="UP000075359">
    <property type="component" value="Unassembled WGS sequence"/>
</dbReference>
<feature type="transmembrane region" description="Helical" evidence="9">
    <location>
        <begin position="409"/>
        <end position="429"/>
    </location>
</feature>
<reference evidence="10 11" key="1">
    <citation type="submission" date="2015-11" db="EMBL/GenBank/DDBJ databases">
        <title>Draft genome of Sulfurovum riftiae 1812E, a member of the Epsilonproteobacteria isolated from the tube of the deep-sea hydrothermal vent tubewom Riftia pachyptila.</title>
        <authorList>
            <person name="Vetriani C."/>
            <person name="Giovannelli D."/>
        </authorList>
    </citation>
    <scope>NUCLEOTIDE SEQUENCE [LARGE SCALE GENOMIC DNA]</scope>
    <source>
        <strain evidence="10 11">1812E</strain>
    </source>
</reference>
<proteinExistence type="inferred from homology"/>
<protein>
    <submittedName>
        <fullName evidence="10">Uncharacterized protein</fullName>
    </submittedName>
</protein>
<evidence type="ECO:0000256" key="3">
    <source>
        <dbReference type="ARBA" id="ARBA00022448"/>
    </source>
</evidence>
<keyword evidence="6" id="KW-0406">Ion transport</keyword>
<evidence type="ECO:0000256" key="6">
    <source>
        <dbReference type="ARBA" id="ARBA00023065"/>
    </source>
</evidence>
<sequence>MFFPEKMLHVRIEIEAPYSDEVIENIGHLGYLHIDSKKNFLHNESEESRVHTLLTLVRKYMSELGISHHRAGTFSFSNIEKLLDETEEELQQIGTEIDEVLRSVKETAQESKRFEQAASVKKALLHIIDVESLARELGCIRMRLGITDMESAELLRLALKHEQLLVIDAAVFEKTSAVAVLYEEGDAHEVTHAFGTLKVSEIPLEYCLDEAFIRHRQREEAVMAEKENLVREHAAALQRMEKVLYELYALEKAKSSLEKSEKGMVLEGWIPANVSEAFTKRLKHAVVTFLPSIGEAPVLLETPPALKPFEKLITNFSYPRYGEVNPVIPFAFSFLLLFGIMFGDVGHGAVLALLGGLVKKYKKEYADLGQVYYLSGLSSILFGFLYGSVFGVHHLLPHILFTPIENIEATILFSIGIGIGIITLSFLLHMVTAVKRKEPSLLFLSEGSLLWFLVYWFAIGIFVKSAVQHMDTTYEVMILFALLASILYKMLIQTAEKTQAVIDFFRTFMETITNTVSFLRVGAFALAHGALFMAVFSIAKMISESYGEGFWYWLLIIVGNVVIIVLEGVIVTIQTLRLEYYEFFKRFFKGGGTPYRPYRLGEKNDRN</sequence>
<keyword evidence="3" id="KW-0813">Transport</keyword>
<dbReference type="PANTHER" id="PTHR11629:SF63">
    <property type="entry name" value="V-TYPE PROTON ATPASE SUBUNIT A"/>
    <property type="match status" value="1"/>
</dbReference>
<feature type="transmembrane region" description="Helical" evidence="9">
    <location>
        <begin position="370"/>
        <end position="389"/>
    </location>
</feature>
<evidence type="ECO:0000256" key="4">
    <source>
        <dbReference type="ARBA" id="ARBA00022692"/>
    </source>
</evidence>
<evidence type="ECO:0000256" key="1">
    <source>
        <dbReference type="ARBA" id="ARBA00004141"/>
    </source>
</evidence>
<evidence type="ECO:0000256" key="5">
    <source>
        <dbReference type="ARBA" id="ARBA00022989"/>
    </source>
</evidence>
<feature type="transmembrane region" description="Helical" evidence="9">
    <location>
        <begin position="550"/>
        <end position="576"/>
    </location>
</feature>
<keyword evidence="7 9" id="KW-0472">Membrane</keyword>
<dbReference type="AlphaFoldDB" id="A0A151CH08"/>
<feature type="coiled-coil region" evidence="8">
    <location>
        <begin position="76"/>
        <end position="103"/>
    </location>
</feature>
<comment type="subcellular location">
    <subcellularLocation>
        <location evidence="1">Membrane</location>
        <topology evidence="1">Multi-pass membrane protein</topology>
    </subcellularLocation>
</comment>
<dbReference type="GO" id="GO:0051117">
    <property type="term" value="F:ATPase binding"/>
    <property type="evidence" value="ECO:0007669"/>
    <property type="project" value="TreeGrafter"/>
</dbReference>
<evidence type="ECO:0000256" key="2">
    <source>
        <dbReference type="ARBA" id="ARBA00009904"/>
    </source>
</evidence>
<dbReference type="Pfam" id="PF01496">
    <property type="entry name" value="V_ATPase_I"/>
    <property type="match status" value="2"/>
</dbReference>
<dbReference type="GO" id="GO:0033179">
    <property type="term" value="C:proton-transporting V-type ATPase, V0 domain"/>
    <property type="evidence" value="ECO:0007669"/>
    <property type="project" value="InterPro"/>
</dbReference>
<comment type="caution">
    <text evidence="10">The sequence shown here is derived from an EMBL/GenBank/DDBJ whole genome shotgun (WGS) entry which is preliminary data.</text>
</comment>
<keyword evidence="4 9" id="KW-0812">Transmembrane</keyword>
<keyword evidence="5 9" id="KW-1133">Transmembrane helix</keyword>
<dbReference type="Gene3D" id="3.30.70.2750">
    <property type="match status" value="1"/>
</dbReference>
<evidence type="ECO:0000256" key="7">
    <source>
        <dbReference type="ARBA" id="ARBA00023136"/>
    </source>
</evidence>
<feature type="transmembrane region" description="Helical" evidence="9">
    <location>
        <begin position="330"/>
        <end position="358"/>
    </location>
</feature>
<keyword evidence="8" id="KW-0175">Coiled coil</keyword>
<accession>A0A151CH08</accession>
<name>A0A151CH08_9BACT</name>
<organism evidence="10 11">
    <name type="scientific">Sulfurovum riftiae</name>
    <dbReference type="NCBI Taxonomy" id="1630136"/>
    <lineage>
        <taxon>Bacteria</taxon>
        <taxon>Pseudomonadati</taxon>
        <taxon>Campylobacterota</taxon>
        <taxon>Epsilonproteobacteria</taxon>
        <taxon>Campylobacterales</taxon>
        <taxon>Sulfurovaceae</taxon>
        <taxon>Sulfurovum</taxon>
    </lineage>
</organism>
<feature type="transmembrane region" description="Helical" evidence="9">
    <location>
        <begin position="474"/>
        <end position="491"/>
    </location>
</feature>
<feature type="transmembrane region" description="Helical" evidence="9">
    <location>
        <begin position="441"/>
        <end position="462"/>
    </location>
</feature>
<dbReference type="GO" id="GO:0007035">
    <property type="term" value="P:vacuolar acidification"/>
    <property type="evidence" value="ECO:0007669"/>
    <property type="project" value="TreeGrafter"/>
</dbReference>